<comment type="caution">
    <text evidence="1">The sequence shown here is derived from an EMBL/GenBank/DDBJ whole genome shotgun (WGS) entry which is preliminary data.</text>
</comment>
<dbReference type="Gene3D" id="3.30.1360.120">
    <property type="entry name" value="Probable tRNA modification gtpase trme, domain 1"/>
    <property type="match status" value="1"/>
</dbReference>
<name>A0A8J7DM16_9CYAN</name>
<dbReference type="InterPro" id="IPR027266">
    <property type="entry name" value="TrmE/GcvT-like"/>
</dbReference>
<evidence type="ECO:0000313" key="2">
    <source>
        <dbReference type="Proteomes" id="UP000636505"/>
    </source>
</evidence>
<accession>A0A8J7DM16</accession>
<proteinExistence type="predicted"/>
<dbReference type="Gene3D" id="3.30.70.1520">
    <property type="entry name" value="Heterotetrameric sarcosine oxidase"/>
    <property type="match status" value="1"/>
</dbReference>
<dbReference type="EMBL" id="JADEXG010000001">
    <property type="protein sequence ID" value="MBE9075770.1"/>
    <property type="molecule type" value="Genomic_DNA"/>
</dbReference>
<dbReference type="AlphaFoldDB" id="A0A8J7DM16"/>
<dbReference type="Proteomes" id="UP000636505">
    <property type="component" value="Unassembled WGS sequence"/>
</dbReference>
<sequence length="197" mass="21398">MSVLTQVPDPKPAETLGLADLSYLTRFGVKGPQSASWLSAQSIPIPEQPNTWAALPEGGLIARLGRSEFLIEDGPDSQTVPRLAAACNSPPAQVYPVLRQDAAIALCGQATQNLLRQTCSFNFQSLNLTEHPVILTTMVGVTVTVIPQPKSHHPIYRIWCDNTFAPYLWQTLAEITTELGGTIIGTQDFIPYTGQMP</sequence>
<keyword evidence="2" id="KW-1185">Reference proteome</keyword>
<organism evidence="1 2">
    <name type="scientific">Vasconcelosia minhoensis LEGE 07310</name>
    <dbReference type="NCBI Taxonomy" id="915328"/>
    <lineage>
        <taxon>Bacteria</taxon>
        <taxon>Bacillati</taxon>
        <taxon>Cyanobacteriota</taxon>
        <taxon>Cyanophyceae</taxon>
        <taxon>Nodosilineales</taxon>
        <taxon>Cymatolegaceae</taxon>
        <taxon>Vasconcelosia</taxon>
        <taxon>Vasconcelosia minhoensis</taxon>
    </lineage>
</organism>
<reference evidence="1" key="1">
    <citation type="submission" date="2020-10" db="EMBL/GenBank/DDBJ databases">
        <authorList>
            <person name="Castelo-Branco R."/>
            <person name="Eusebio N."/>
            <person name="Adriana R."/>
            <person name="Vieira A."/>
            <person name="Brugerolle De Fraissinette N."/>
            <person name="Rezende De Castro R."/>
            <person name="Schneider M.P."/>
            <person name="Vasconcelos V."/>
            <person name="Leao P.N."/>
        </authorList>
    </citation>
    <scope>NUCLEOTIDE SEQUENCE</scope>
    <source>
        <strain evidence="1">LEGE 07310</strain>
    </source>
</reference>
<protein>
    <submittedName>
        <fullName evidence="1">Methylglutamate dehydrogenase</fullName>
    </submittedName>
</protein>
<evidence type="ECO:0000313" key="1">
    <source>
        <dbReference type="EMBL" id="MBE9075770.1"/>
    </source>
</evidence>
<dbReference type="SUPFAM" id="SSF103025">
    <property type="entry name" value="Folate-binding domain"/>
    <property type="match status" value="1"/>
</dbReference>
<gene>
    <name evidence="1" type="ORF">IQ241_00380</name>
</gene>